<dbReference type="RefSeq" id="WP_021013865.1">
    <property type="nucleotide sequence ID" value="NZ_CP025084.1"/>
</dbReference>
<evidence type="ECO:0000313" key="4">
    <source>
        <dbReference type="EMBL" id="AUH02988.1"/>
    </source>
</evidence>
<organism evidence="4 5">
    <name type="scientific">Serratia sp. (strain ATCC 39006)</name>
    <name type="common">Prodigiosinella confusarubida</name>
    <dbReference type="NCBI Taxonomy" id="104623"/>
    <lineage>
        <taxon>Bacteria</taxon>
        <taxon>Pseudomonadati</taxon>
        <taxon>Pseudomonadota</taxon>
        <taxon>Gammaproteobacteria</taxon>
        <taxon>Enterobacterales</taxon>
        <taxon>Pectobacteriaceae</taxon>
        <taxon>Prodigiosinella</taxon>
    </lineage>
</organism>
<sequence>MKLAIVRQKYRPDGGAERFVSRALDALSNHNVLDVSVITRSWEGSEQANRNIIICNPRITGRIQRERAFANAAQQHFAEFDLVQSHERIPGCHIYRAGDGVHQSWLTQRSRILSPVQRKFLWWSGFHRYILAQEQAMYQHPALKAVICNSQMVADEIRHYFSVPAEKIHLIYNGVNTSTFTPGLKATYRCAVRQQLGITGHVPVMLFVGSGFERKGLAGAIHAINIPSRYSPHLIVVGKDKHSRHYQKLARQLRVADRVHFVGMQPDTRPYYGAADMLLLPTLYDPFPNVVLEAMASGLGVITSQQCGGKEFIQPGKNGFVCDALDYAALRQAVIQSCDGDFTEMGNCAREQVEKYDLDFLSENMLNLYQQLI</sequence>
<protein>
    <submittedName>
        <fullName evidence="4">Glycosyltransferase family 1 protein</fullName>
    </submittedName>
</protein>
<dbReference type="Proteomes" id="UP000017700">
    <property type="component" value="Chromosome"/>
</dbReference>
<dbReference type="GO" id="GO:1901135">
    <property type="term" value="P:carbohydrate derivative metabolic process"/>
    <property type="evidence" value="ECO:0007669"/>
    <property type="project" value="UniProtKB-ARBA"/>
</dbReference>
<reference evidence="4 5" key="1">
    <citation type="journal article" date="2013" name="Genome Announc.">
        <title>Draft genome sequence of Serratia sp. strain ATCC 39006, a model bacterium for analysis of the biosynthesis and regulation of prodigiosin, a carbapenem, and gas vesicles.</title>
        <authorList>
            <person name="Fineran P.C."/>
            <person name="Iglesias Cans M.C."/>
            <person name="Ramsay J.P."/>
            <person name="Wilf N.M."/>
            <person name="Cossyleon D."/>
            <person name="McNeil M.B."/>
            <person name="Williamson N.R."/>
            <person name="Monson R.E."/>
            <person name="Becher S.A."/>
            <person name="Stanton J.A."/>
            <person name="Brugger K."/>
            <person name="Brown S.D."/>
            <person name="Salmond G.P."/>
        </authorList>
    </citation>
    <scope>NUCLEOTIDE SEQUENCE [LARGE SCALE GENOMIC DNA]</scope>
    <source>
        <strain evidence="4">ATCC 39006</strain>
        <strain evidence="5">ATCC 39006 / SC 11482</strain>
    </source>
</reference>
<dbReference type="EMBL" id="CP025085">
    <property type="protein sequence ID" value="AUG98673.1"/>
    <property type="molecule type" value="Genomic_DNA"/>
</dbReference>
<dbReference type="CDD" id="cd03801">
    <property type="entry name" value="GT4_PimA-like"/>
    <property type="match status" value="1"/>
</dbReference>
<dbReference type="Proteomes" id="UP000233778">
    <property type="component" value="Chromosome"/>
</dbReference>
<dbReference type="PANTHER" id="PTHR12526:SF623">
    <property type="entry name" value="WABG"/>
    <property type="match status" value="1"/>
</dbReference>
<dbReference type="EMBL" id="CP025084">
    <property type="protein sequence ID" value="AUH02988.1"/>
    <property type="molecule type" value="Genomic_DNA"/>
</dbReference>
<dbReference type="KEGG" id="serq:CWC46_01830"/>
<reference evidence="4" key="4">
    <citation type="submission" date="2017-11" db="EMBL/GenBank/DDBJ databases">
        <title>Complete genome sequence of Serratia sp. ATCC 39006.</title>
        <authorList>
            <person name="Hampton H.G."/>
            <person name="Jackson S.A."/>
            <person name="Jauregui R."/>
            <person name="Poulter G.T.M."/>
            <person name="Salmond G.P.C."/>
            <person name="Fineran P.C."/>
        </authorList>
    </citation>
    <scope>NUCLEOTIDE SEQUENCE</scope>
    <source>
        <strain evidence="4">ATCC 39006</strain>
    </source>
</reference>
<evidence type="ECO:0000259" key="2">
    <source>
        <dbReference type="Pfam" id="PF13439"/>
    </source>
</evidence>
<feature type="domain" description="Glycosyl transferase family 1" evidence="1">
    <location>
        <begin position="193"/>
        <end position="336"/>
    </location>
</feature>
<dbReference type="AlphaFoldDB" id="A0A2I5T2B2"/>
<evidence type="ECO:0000313" key="6">
    <source>
        <dbReference type="Proteomes" id="UP000233778"/>
    </source>
</evidence>
<keyword evidence="4" id="KW-0808">Transferase</keyword>
<dbReference type="Pfam" id="PF00534">
    <property type="entry name" value="Glycos_transf_1"/>
    <property type="match status" value="1"/>
</dbReference>
<dbReference type="Gene3D" id="3.40.50.2000">
    <property type="entry name" value="Glycogen Phosphorylase B"/>
    <property type="match status" value="2"/>
</dbReference>
<reference evidence="4" key="2">
    <citation type="submission" date="2013-09" db="EMBL/GenBank/DDBJ databases">
        <authorList>
            <person name="Wang G."/>
            <person name="Yang Y."/>
            <person name="Su Y."/>
        </authorList>
    </citation>
    <scope>NUCLEOTIDE SEQUENCE</scope>
    <source>
        <strain evidence="4">ATCC 39006</strain>
    </source>
</reference>
<dbReference type="Pfam" id="PF13439">
    <property type="entry name" value="Glyco_transf_4"/>
    <property type="match status" value="1"/>
</dbReference>
<name>A0A2I5T2B2_SERS3</name>
<dbReference type="KEGG" id="sera:Ser39006_001830"/>
<gene>
    <name evidence="3" type="ORF">CWC46_01830</name>
    <name evidence="4" type="ORF">Ser39006_001830</name>
</gene>
<dbReference type="OrthoDB" id="9802524at2"/>
<evidence type="ECO:0000313" key="3">
    <source>
        <dbReference type="EMBL" id="AUG98673.1"/>
    </source>
</evidence>
<dbReference type="PANTHER" id="PTHR12526">
    <property type="entry name" value="GLYCOSYLTRANSFERASE"/>
    <property type="match status" value="1"/>
</dbReference>
<accession>A0A2I5T2B2</accession>
<reference evidence="3 6" key="3">
    <citation type="submission" date="2017-11" db="EMBL/GenBank/DDBJ databases">
        <title>Complete genome sequence of Serratia sp. ATCC 39006 LacA.</title>
        <authorList>
            <person name="Hampton H.G."/>
            <person name="Jackson S.A."/>
            <person name="Jauregui R."/>
            <person name="Poulter G.T.M."/>
            <person name="Salmond G.P.C."/>
            <person name="Fineran P.C."/>
        </authorList>
    </citation>
    <scope>NUCLEOTIDE SEQUENCE [LARGE SCALE GENOMIC DNA]</scope>
    <source>
        <strain evidence="3 6">ATCC 39006</strain>
    </source>
</reference>
<keyword evidence="5" id="KW-1185">Reference proteome</keyword>
<dbReference type="GO" id="GO:0016757">
    <property type="term" value="F:glycosyltransferase activity"/>
    <property type="evidence" value="ECO:0007669"/>
    <property type="project" value="InterPro"/>
</dbReference>
<dbReference type="SUPFAM" id="SSF53756">
    <property type="entry name" value="UDP-Glycosyltransferase/glycogen phosphorylase"/>
    <property type="match status" value="1"/>
</dbReference>
<feature type="domain" description="Glycosyltransferase subfamily 4-like N-terminal" evidence="2">
    <location>
        <begin position="14"/>
        <end position="178"/>
    </location>
</feature>
<evidence type="ECO:0000259" key="1">
    <source>
        <dbReference type="Pfam" id="PF00534"/>
    </source>
</evidence>
<proteinExistence type="predicted"/>
<dbReference type="InterPro" id="IPR028098">
    <property type="entry name" value="Glyco_trans_4-like_N"/>
</dbReference>
<dbReference type="STRING" id="104623.Ser39006_00590"/>
<dbReference type="InterPro" id="IPR001296">
    <property type="entry name" value="Glyco_trans_1"/>
</dbReference>
<evidence type="ECO:0000313" key="5">
    <source>
        <dbReference type="Proteomes" id="UP000017700"/>
    </source>
</evidence>